<evidence type="ECO:0000256" key="4">
    <source>
        <dbReference type="SAM" id="SignalP"/>
    </source>
</evidence>
<dbReference type="PANTHER" id="PTHR10353:SF29">
    <property type="entry name" value="BETA-GLUCOSIDASE 11"/>
    <property type="match status" value="1"/>
</dbReference>
<evidence type="ECO:0000256" key="3">
    <source>
        <dbReference type="RuleBase" id="RU003690"/>
    </source>
</evidence>
<evidence type="ECO:0000256" key="2">
    <source>
        <dbReference type="ARBA" id="ARBA00022801"/>
    </source>
</evidence>
<dbReference type="eggNOG" id="KOG0626">
    <property type="taxonomic scope" value="Eukaryota"/>
</dbReference>
<dbReference type="HOGENOM" id="CLU_001859_3_0_1"/>
<comment type="similarity">
    <text evidence="1 3">Belongs to the glycosyl hydrolase 1 family.</text>
</comment>
<accession>W1PEP6</accession>
<evidence type="ECO:0000313" key="6">
    <source>
        <dbReference type="Proteomes" id="UP000017836"/>
    </source>
</evidence>
<dbReference type="EMBL" id="KI393908">
    <property type="protein sequence ID" value="ERN06438.1"/>
    <property type="molecule type" value="Genomic_DNA"/>
</dbReference>
<dbReference type="Gene3D" id="3.20.20.80">
    <property type="entry name" value="Glycosidases"/>
    <property type="match status" value="1"/>
</dbReference>
<evidence type="ECO:0000313" key="5">
    <source>
        <dbReference type="EMBL" id="ERN06438.1"/>
    </source>
</evidence>
<dbReference type="SUPFAM" id="SSF51445">
    <property type="entry name" value="(Trans)glycosidases"/>
    <property type="match status" value="1"/>
</dbReference>
<dbReference type="PANTHER" id="PTHR10353">
    <property type="entry name" value="GLYCOSYL HYDROLASE"/>
    <property type="match status" value="1"/>
</dbReference>
<feature type="chain" id="PRO_5004808229" description="Beta-glucosidase" evidence="4">
    <location>
        <begin position="19"/>
        <end position="494"/>
    </location>
</feature>
<proteinExistence type="inferred from homology"/>
<dbReference type="FunFam" id="3.20.20.80:FF:000022">
    <property type="entry name" value="Beta-glucosidase 11"/>
    <property type="match status" value="1"/>
</dbReference>
<dbReference type="InterPro" id="IPR001360">
    <property type="entry name" value="Glyco_hydro_1"/>
</dbReference>
<dbReference type="GO" id="GO:0008422">
    <property type="term" value="F:beta-glucosidase activity"/>
    <property type="evidence" value="ECO:0000318"/>
    <property type="project" value="GO_Central"/>
</dbReference>
<dbReference type="InterPro" id="IPR033132">
    <property type="entry name" value="GH_1_N_CS"/>
</dbReference>
<name>W1PEP6_AMBTC</name>
<organism evidence="5 6">
    <name type="scientific">Amborella trichopoda</name>
    <dbReference type="NCBI Taxonomy" id="13333"/>
    <lineage>
        <taxon>Eukaryota</taxon>
        <taxon>Viridiplantae</taxon>
        <taxon>Streptophyta</taxon>
        <taxon>Embryophyta</taxon>
        <taxon>Tracheophyta</taxon>
        <taxon>Spermatophyta</taxon>
        <taxon>Magnoliopsida</taxon>
        <taxon>Amborellales</taxon>
        <taxon>Amborellaceae</taxon>
        <taxon>Amborella</taxon>
    </lineage>
</organism>
<sequence length="494" mass="56442">MRRVLVLLLLFLSSQTEATVPFTELKRQHFPPGFIFGAGSSAYQVEGAFAEDGRKPSIWDTFVHTGRMPGQVTGDVASDQYHKYKEDVKLMHEMGLDAYRFSISWSRLIPDGRGSVNPKGLEYYNNLINELLSHGIEAHVTLFHFDLPQSLEDEYNGWLSPKIIEDFTAYAEVCFREFGDRVSSWSTVNEPNILPLMSYDVGLFPPCRCSYSWVVHCSEGNSSVEPYVVAHNFLLAHAAVVRLYREKYQAKQKGKIGITLLAFWLVPLTNSSTNIDASKRVRDFHLGWFMDPLAKGDYPVTMKKIVKARLPKFTKTESKLLKGSFDFIGLNHYSTMGVEDYRFTLRTKRLDYITDVSAKLKVWRNIFVSPTEEDGSSFEYLSQGLPRLLKYIKQYYGNIALMIHENGLGLVDSPSTPLLMEAADDGIRVKYLEQYMGSLLSSIRNGSNVKGYFVWSFLDTFEFGFGYMARFGLYSVDFEDKHRRRKAIVTCSFV</sequence>
<dbReference type="InterPro" id="IPR017853">
    <property type="entry name" value="GH"/>
</dbReference>
<dbReference type="Proteomes" id="UP000017836">
    <property type="component" value="Unassembled WGS sequence"/>
</dbReference>
<dbReference type="Pfam" id="PF00232">
    <property type="entry name" value="Glyco_hydro_1"/>
    <property type="match status" value="1"/>
</dbReference>
<evidence type="ECO:0008006" key="7">
    <source>
        <dbReference type="Google" id="ProtNLM"/>
    </source>
</evidence>
<dbReference type="PROSITE" id="PS00653">
    <property type="entry name" value="GLYCOSYL_HYDROL_F1_2"/>
    <property type="match status" value="1"/>
</dbReference>
<keyword evidence="4" id="KW-0732">Signal</keyword>
<dbReference type="GO" id="GO:0005975">
    <property type="term" value="P:carbohydrate metabolic process"/>
    <property type="evidence" value="ECO:0007669"/>
    <property type="project" value="InterPro"/>
</dbReference>
<dbReference type="AlphaFoldDB" id="W1PEP6"/>
<feature type="signal peptide" evidence="4">
    <location>
        <begin position="1"/>
        <end position="18"/>
    </location>
</feature>
<gene>
    <name evidence="5" type="ORF">AMTR_s00016p00257720</name>
</gene>
<protein>
    <recommendedName>
        <fullName evidence="7">Beta-glucosidase</fullName>
    </recommendedName>
</protein>
<dbReference type="Gramene" id="ERN06438">
    <property type="protein sequence ID" value="ERN06438"/>
    <property type="gene ID" value="AMTR_s00016p00257720"/>
</dbReference>
<keyword evidence="6" id="KW-1185">Reference proteome</keyword>
<keyword evidence="2" id="KW-0378">Hydrolase</keyword>
<dbReference type="OMA" id="FTHAGQM"/>
<evidence type="ECO:0000256" key="1">
    <source>
        <dbReference type="ARBA" id="ARBA00010838"/>
    </source>
</evidence>
<dbReference type="PRINTS" id="PR00131">
    <property type="entry name" value="GLHYDRLASE1"/>
</dbReference>
<reference evidence="6" key="1">
    <citation type="journal article" date="2013" name="Science">
        <title>The Amborella genome and the evolution of flowering plants.</title>
        <authorList>
            <consortium name="Amborella Genome Project"/>
        </authorList>
    </citation>
    <scope>NUCLEOTIDE SEQUENCE [LARGE SCALE GENOMIC DNA]</scope>
</reference>